<gene>
    <name evidence="8" type="primary">rplE</name>
    <name evidence="12" type="ORF">DEU29_10714</name>
</gene>
<dbReference type="GO" id="GO:0019843">
    <property type="term" value="F:rRNA binding"/>
    <property type="evidence" value="ECO:0007669"/>
    <property type="project" value="UniProtKB-UniRule"/>
</dbReference>
<dbReference type="InterPro" id="IPR022803">
    <property type="entry name" value="Ribosomal_uL5_dom_sf"/>
</dbReference>
<dbReference type="GO" id="GO:0003735">
    <property type="term" value="F:structural constituent of ribosome"/>
    <property type="evidence" value="ECO:0007669"/>
    <property type="project" value="InterPro"/>
</dbReference>
<evidence type="ECO:0000313" key="13">
    <source>
        <dbReference type="Proteomes" id="UP000295531"/>
    </source>
</evidence>
<sequence>MAKLHDFYKESVVPELVKEFSYNSVMQVPRIEKITLNMGVGEALADKKVLDNAVADLEAISGQKVIRTVARKSVAGFKIREGFPIGCKVTLRGERMWDFLQRLISIAIPRIRDFRGLNPKSFDGRGNYSMGVREQIIFPEIDYDKVDKVRGLDITITTNAGTDDEARALLAAFNFPFRK</sequence>
<dbReference type="InterPro" id="IPR031309">
    <property type="entry name" value="Ribosomal_uL5_C"/>
</dbReference>
<dbReference type="Pfam" id="PF00281">
    <property type="entry name" value="Ribosomal_L5"/>
    <property type="match status" value="1"/>
</dbReference>
<dbReference type="HAMAP" id="MF_01333_B">
    <property type="entry name" value="Ribosomal_uL5_B"/>
    <property type="match status" value="1"/>
</dbReference>
<protein>
    <recommendedName>
        <fullName evidence="7 8">Large ribosomal subunit protein uL5</fullName>
    </recommendedName>
</protein>
<evidence type="ECO:0000256" key="3">
    <source>
        <dbReference type="ARBA" id="ARBA00022730"/>
    </source>
</evidence>
<evidence type="ECO:0000256" key="9">
    <source>
        <dbReference type="RuleBase" id="RU003930"/>
    </source>
</evidence>
<dbReference type="Gene3D" id="3.30.1440.10">
    <property type="match status" value="1"/>
</dbReference>
<feature type="domain" description="Large ribosomal subunit protein uL5 N-terminal" evidence="10">
    <location>
        <begin position="24"/>
        <end position="80"/>
    </location>
</feature>
<dbReference type="EMBL" id="SNXI01000007">
    <property type="protein sequence ID" value="TDP33195.1"/>
    <property type="molecule type" value="Genomic_DNA"/>
</dbReference>
<dbReference type="PANTHER" id="PTHR11994">
    <property type="entry name" value="60S RIBOSOMAL PROTEIN L11-RELATED"/>
    <property type="match status" value="1"/>
</dbReference>
<dbReference type="SUPFAM" id="SSF55282">
    <property type="entry name" value="RL5-like"/>
    <property type="match status" value="1"/>
</dbReference>
<name>A0A4R6P6X5_9GAMM</name>
<comment type="function">
    <text evidence="8">This is 1 of the proteins that bind and probably mediate the attachment of the 5S RNA into the large ribosomal subunit, where it forms part of the central protuberance. In the 70S ribosome it contacts protein S13 of the 30S subunit (bridge B1b), connecting the 2 subunits; this bridge is implicated in subunit movement. Contacts the P site tRNA; the 5S rRNA and some of its associated proteins might help stabilize positioning of ribosome-bound tRNAs.</text>
</comment>
<dbReference type="PROSITE" id="PS00358">
    <property type="entry name" value="RIBOSOMAL_L5"/>
    <property type="match status" value="1"/>
</dbReference>
<dbReference type="InterPro" id="IPR031310">
    <property type="entry name" value="Ribosomal_uL5_N"/>
</dbReference>
<proteinExistence type="inferred from homology"/>
<evidence type="ECO:0000259" key="11">
    <source>
        <dbReference type="Pfam" id="PF00673"/>
    </source>
</evidence>
<dbReference type="GO" id="GO:0000049">
    <property type="term" value="F:tRNA binding"/>
    <property type="evidence" value="ECO:0007669"/>
    <property type="project" value="UniProtKB-UniRule"/>
</dbReference>
<dbReference type="RefSeq" id="WP_133539516.1">
    <property type="nucleotide sequence ID" value="NZ_SNXI01000007.1"/>
</dbReference>
<organism evidence="12 13">
    <name type="scientific">Idiomarina aquatica</name>
    <dbReference type="NCBI Taxonomy" id="1327752"/>
    <lineage>
        <taxon>Bacteria</taxon>
        <taxon>Pseudomonadati</taxon>
        <taxon>Pseudomonadota</taxon>
        <taxon>Gammaproteobacteria</taxon>
        <taxon>Alteromonadales</taxon>
        <taxon>Idiomarinaceae</taxon>
        <taxon>Idiomarina</taxon>
    </lineage>
</organism>
<dbReference type="NCBIfam" id="NF000585">
    <property type="entry name" value="PRK00010.1"/>
    <property type="match status" value="1"/>
</dbReference>
<dbReference type="InterPro" id="IPR020930">
    <property type="entry name" value="Ribosomal_uL5_bac-type"/>
</dbReference>
<evidence type="ECO:0000259" key="10">
    <source>
        <dbReference type="Pfam" id="PF00281"/>
    </source>
</evidence>
<comment type="subunit">
    <text evidence="8">Part of the 50S ribosomal subunit; part of the 5S rRNA/L5/L18/L25 subcomplex. Contacts the 5S rRNA and the P site tRNA. Forms a bridge to the 30S subunit in the 70S ribosome.</text>
</comment>
<dbReference type="InterPro" id="IPR020929">
    <property type="entry name" value="Ribosomal_uL5_CS"/>
</dbReference>
<dbReference type="Proteomes" id="UP000295531">
    <property type="component" value="Unassembled WGS sequence"/>
</dbReference>
<reference evidence="12 13" key="1">
    <citation type="submission" date="2019-03" db="EMBL/GenBank/DDBJ databases">
        <title>Freshwater and sediment microbial communities from various areas in North America, analyzing microbe dynamics in response to fracking.</title>
        <authorList>
            <person name="Lamendella R."/>
        </authorList>
    </citation>
    <scope>NUCLEOTIDE SEQUENCE [LARGE SCALE GENOMIC DNA]</scope>
    <source>
        <strain evidence="12 13">18_TX</strain>
    </source>
</reference>
<dbReference type="PIRSF" id="PIRSF002161">
    <property type="entry name" value="Ribosomal_L5"/>
    <property type="match status" value="1"/>
</dbReference>
<evidence type="ECO:0000256" key="6">
    <source>
        <dbReference type="ARBA" id="ARBA00023274"/>
    </source>
</evidence>
<dbReference type="InterPro" id="IPR002132">
    <property type="entry name" value="Ribosomal_uL5"/>
</dbReference>
<feature type="domain" description="Large ribosomal subunit protein uL5 C-terminal" evidence="11">
    <location>
        <begin position="84"/>
        <end position="177"/>
    </location>
</feature>
<accession>A0A4R6P6X5</accession>
<dbReference type="OrthoDB" id="9806626at2"/>
<dbReference type="GO" id="GO:1990904">
    <property type="term" value="C:ribonucleoprotein complex"/>
    <property type="evidence" value="ECO:0007669"/>
    <property type="project" value="UniProtKB-KW"/>
</dbReference>
<comment type="similarity">
    <text evidence="1 8 9">Belongs to the universal ribosomal protein uL5 family.</text>
</comment>
<evidence type="ECO:0000256" key="4">
    <source>
        <dbReference type="ARBA" id="ARBA00022884"/>
    </source>
</evidence>
<evidence type="ECO:0000256" key="7">
    <source>
        <dbReference type="ARBA" id="ARBA00035245"/>
    </source>
</evidence>
<evidence type="ECO:0000256" key="8">
    <source>
        <dbReference type="HAMAP-Rule" id="MF_01333"/>
    </source>
</evidence>
<evidence type="ECO:0000256" key="5">
    <source>
        <dbReference type="ARBA" id="ARBA00022980"/>
    </source>
</evidence>
<comment type="caution">
    <text evidence="12">The sequence shown here is derived from an EMBL/GenBank/DDBJ whole genome shotgun (WGS) entry which is preliminary data.</text>
</comment>
<dbReference type="GO" id="GO:0005840">
    <property type="term" value="C:ribosome"/>
    <property type="evidence" value="ECO:0007669"/>
    <property type="project" value="UniProtKB-KW"/>
</dbReference>
<keyword evidence="6 8" id="KW-0687">Ribonucleoprotein</keyword>
<dbReference type="Pfam" id="PF00673">
    <property type="entry name" value="Ribosomal_L5_C"/>
    <property type="match status" value="1"/>
</dbReference>
<keyword evidence="5 8" id="KW-0689">Ribosomal protein</keyword>
<keyword evidence="3 8" id="KW-0699">rRNA-binding</keyword>
<dbReference type="FunFam" id="3.30.1440.10:FF:000001">
    <property type="entry name" value="50S ribosomal protein L5"/>
    <property type="match status" value="1"/>
</dbReference>
<keyword evidence="13" id="KW-1185">Reference proteome</keyword>
<dbReference type="GO" id="GO:0006412">
    <property type="term" value="P:translation"/>
    <property type="evidence" value="ECO:0007669"/>
    <property type="project" value="UniProtKB-UniRule"/>
</dbReference>
<keyword evidence="2 8" id="KW-0820">tRNA-binding</keyword>
<evidence type="ECO:0000256" key="2">
    <source>
        <dbReference type="ARBA" id="ARBA00022555"/>
    </source>
</evidence>
<dbReference type="AlphaFoldDB" id="A0A4R6P6X5"/>
<evidence type="ECO:0000313" key="12">
    <source>
        <dbReference type="EMBL" id="TDP33195.1"/>
    </source>
</evidence>
<keyword evidence="4 8" id="KW-0694">RNA-binding</keyword>
<evidence type="ECO:0000256" key="1">
    <source>
        <dbReference type="ARBA" id="ARBA00008553"/>
    </source>
</evidence>